<protein>
    <submittedName>
        <fullName evidence="2">Uncharacterized protein</fullName>
    </submittedName>
</protein>
<keyword evidence="1" id="KW-1133">Transmembrane helix</keyword>
<keyword evidence="3" id="KW-1185">Reference proteome</keyword>
<name>A0A2I2GBL4_9EURO</name>
<gene>
    <name evidence="2" type="ORF">P170DRAFT_139946</name>
</gene>
<organism evidence="2 3">
    <name type="scientific">Aspergillus steynii IBT 23096</name>
    <dbReference type="NCBI Taxonomy" id="1392250"/>
    <lineage>
        <taxon>Eukaryota</taxon>
        <taxon>Fungi</taxon>
        <taxon>Dikarya</taxon>
        <taxon>Ascomycota</taxon>
        <taxon>Pezizomycotina</taxon>
        <taxon>Eurotiomycetes</taxon>
        <taxon>Eurotiomycetidae</taxon>
        <taxon>Eurotiales</taxon>
        <taxon>Aspergillaceae</taxon>
        <taxon>Aspergillus</taxon>
        <taxon>Aspergillus subgen. Circumdati</taxon>
    </lineage>
</organism>
<proteinExistence type="predicted"/>
<dbReference type="GeneID" id="36550156"/>
<dbReference type="RefSeq" id="XP_024705547.1">
    <property type="nucleotide sequence ID" value="XM_024842459.1"/>
</dbReference>
<accession>A0A2I2GBL4</accession>
<keyword evidence="1" id="KW-0472">Membrane</keyword>
<keyword evidence="1" id="KW-0812">Transmembrane</keyword>
<dbReference type="AlphaFoldDB" id="A0A2I2GBL4"/>
<feature type="transmembrane region" description="Helical" evidence="1">
    <location>
        <begin position="111"/>
        <end position="133"/>
    </location>
</feature>
<sequence length="135" mass="15308">MVSFPLLCTLLFFSAWIPVLESVLFFIISFVHSLCLVHDSNKGIRLGFLAFIVLPVTGQDWFGWVWSGQVQRDLGWDRTHGKAGWDMILRGVLVIWFALIYDFISLPVISLLCTIFSAFSPVIFWCVALGIQVPI</sequence>
<reference evidence="2 3" key="1">
    <citation type="submission" date="2016-12" db="EMBL/GenBank/DDBJ databases">
        <title>The genomes of Aspergillus section Nigri reveals drivers in fungal speciation.</title>
        <authorList>
            <consortium name="DOE Joint Genome Institute"/>
            <person name="Vesth T.C."/>
            <person name="Nybo J."/>
            <person name="Theobald S."/>
            <person name="Brandl J."/>
            <person name="Frisvad J.C."/>
            <person name="Nielsen K.F."/>
            <person name="Lyhne E.K."/>
            <person name="Kogle M.E."/>
            <person name="Kuo A."/>
            <person name="Riley R."/>
            <person name="Clum A."/>
            <person name="Nolan M."/>
            <person name="Lipzen A."/>
            <person name="Salamov A."/>
            <person name="Henrissat B."/>
            <person name="Wiebenga A."/>
            <person name="De Vries R.P."/>
            <person name="Grigoriev I.V."/>
            <person name="Mortensen U.H."/>
            <person name="Andersen M.R."/>
            <person name="Baker S.E."/>
        </authorList>
    </citation>
    <scope>NUCLEOTIDE SEQUENCE [LARGE SCALE GENOMIC DNA]</scope>
    <source>
        <strain evidence="2 3">IBT 23096</strain>
    </source>
</reference>
<evidence type="ECO:0000256" key="1">
    <source>
        <dbReference type="SAM" id="Phobius"/>
    </source>
</evidence>
<evidence type="ECO:0000313" key="2">
    <source>
        <dbReference type="EMBL" id="PLB50245.1"/>
    </source>
</evidence>
<comment type="caution">
    <text evidence="2">The sequence shown here is derived from an EMBL/GenBank/DDBJ whole genome shotgun (WGS) entry which is preliminary data.</text>
</comment>
<dbReference type="Proteomes" id="UP000234275">
    <property type="component" value="Unassembled WGS sequence"/>
</dbReference>
<evidence type="ECO:0000313" key="3">
    <source>
        <dbReference type="Proteomes" id="UP000234275"/>
    </source>
</evidence>
<dbReference type="EMBL" id="MSFO01000003">
    <property type="protein sequence ID" value="PLB50245.1"/>
    <property type="molecule type" value="Genomic_DNA"/>
</dbReference>
<feature type="transmembrane region" description="Helical" evidence="1">
    <location>
        <begin position="12"/>
        <end position="34"/>
    </location>
</feature>
<feature type="transmembrane region" description="Helical" evidence="1">
    <location>
        <begin position="46"/>
        <end position="67"/>
    </location>
</feature>
<dbReference type="VEuPathDB" id="FungiDB:P170DRAFT_139946"/>
<feature type="transmembrane region" description="Helical" evidence="1">
    <location>
        <begin position="87"/>
        <end position="104"/>
    </location>
</feature>